<evidence type="ECO:0000313" key="1">
    <source>
        <dbReference type="EMBL" id="KKN57623.1"/>
    </source>
</evidence>
<accession>A0A0F9UVF8</accession>
<dbReference type="Pfam" id="PF11753">
    <property type="entry name" value="DUF3310"/>
    <property type="match status" value="1"/>
</dbReference>
<proteinExistence type="predicted"/>
<dbReference type="AlphaFoldDB" id="A0A0F9UVF8"/>
<gene>
    <name evidence="1" type="ORF">LCGC14_0559950</name>
</gene>
<protein>
    <recommendedName>
        <fullName evidence="2">DUF3310 domain-containing protein</fullName>
    </recommendedName>
</protein>
<sequence>MSKKENVNHPKHYNMGKFEIIDIIEDWDLGFHLGNAVKYIARARHKGKENEDVRKAIWYLKRYIKKRYIKKSIITKNQNSTEAILKFILYIEEFLKSENTLKIEDHLLSRVEEFWNGVIWRLNELRKENGKGQGMRFSFLVDVNEDNGPDGVIHTYILRMFFNDQSVHLDITLSEEEYEIFKKLVNEC</sequence>
<evidence type="ECO:0008006" key="2">
    <source>
        <dbReference type="Google" id="ProtNLM"/>
    </source>
</evidence>
<comment type="caution">
    <text evidence="1">The sequence shown here is derived from an EMBL/GenBank/DDBJ whole genome shotgun (WGS) entry which is preliminary data.</text>
</comment>
<dbReference type="EMBL" id="LAZR01000795">
    <property type="protein sequence ID" value="KKN57623.1"/>
    <property type="molecule type" value="Genomic_DNA"/>
</dbReference>
<name>A0A0F9UVF8_9ZZZZ</name>
<reference evidence="1" key="1">
    <citation type="journal article" date="2015" name="Nature">
        <title>Complex archaea that bridge the gap between prokaryotes and eukaryotes.</title>
        <authorList>
            <person name="Spang A."/>
            <person name="Saw J.H."/>
            <person name="Jorgensen S.L."/>
            <person name="Zaremba-Niedzwiedzka K."/>
            <person name="Martijn J."/>
            <person name="Lind A.E."/>
            <person name="van Eijk R."/>
            <person name="Schleper C."/>
            <person name="Guy L."/>
            <person name="Ettema T.J."/>
        </authorList>
    </citation>
    <scope>NUCLEOTIDE SEQUENCE</scope>
</reference>
<organism evidence="1">
    <name type="scientific">marine sediment metagenome</name>
    <dbReference type="NCBI Taxonomy" id="412755"/>
    <lineage>
        <taxon>unclassified sequences</taxon>
        <taxon>metagenomes</taxon>
        <taxon>ecological metagenomes</taxon>
    </lineage>
</organism>
<dbReference type="InterPro" id="IPR021739">
    <property type="entry name" value="SaV-like"/>
</dbReference>